<proteinExistence type="predicted"/>
<gene>
    <name evidence="2" type="ORF">VM1G_08021</name>
</gene>
<feature type="region of interest" description="Disordered" evidence="1">
    <location>
        <begin position="88"/>
        <end position="117"/>
    </location>
</feature>
<feature type="region of interest" description="Disordered" evidence="1">
    <location>
        <begin position="1"/>
        <end position="56"/>
    </location>
</feature>
<keyword evidence="3" id="KW-1185">Reference proteome</keyword>
<sequence length="363" mass="38481">MVGRVSRKNSSTQPPETHHPGPVPSASSGVTWHSDGSQVTPGGSNESPGFNNEMLGSPLAMDTSAMDWTAEFHYHGISDALASFDPSIVPFDPSPTPSGSGSGKSSGSLSECGPKDAKYSPLGHFQMEVGMGLDPPNLMLPPAVGDQDGPSSLRPTMDKRCIFAATQIINTLESWIPPSTSQSPEVLLDVAGKAGLGLNNLIGLQPKGESHRCLALFAVISDQISDILGASLARLEVMKITPSMPMTRGSGSGSGSSTQHNATLERLDGINALISSYHPAAAKTEDGHNQHHIALLQRLSDEVESNLVIVWKVTNLGNRSREMPWDLEGDGTQQTMDSGVFFEAIKARLQGLRQHLYNVVSPA</sequence>
<feature type="compositionally biased region" description="Polar residues" evidence="1">
    <location>
        <begin position="25"/>
        <end position="50"/>
    </location>
</feature>
<accession>A0A194W6X1</accession>
<dbReference type="Proteomes" id="UP000078559">
    <property type="component" value="Chromosome 8"/>
</dbReference>
<dbReference type="OrthoDB" id="4755275at2759"/>
<evidence type="ECO:0000313" key="3">
    <source>
        <dbReference type="Proteomes" id="UP000078559"/>
    </source>
</evidence>
<organism evidence="2 3">
    <name type="scientific">Cytospora mali</name>
    <name type="common">Apple Valsa canker fungus</name>
    <name type="synonym">Valsa mali</name>
    <dbReference type="NCBI Taxonomy" id="578113"/>
    <lineage>
        <taxon>Eukaryota</taxon>
        <taxon>Fungi</taxon>
        <taxon>Dikarya</taxon>
        <taxon>Ascomycota</taxon>
        <taxon>Pezizomycotina</taxon>
        <taxon>Sordariomycetes</taxon>
        <taxon>Sordariomycetidae</taxon>
        <taxon>Diaporthales</taxon>
        <taxon>Cytosporaceae</taxon>
        <taxon>Cytospora</taxon>
    </lineage>
</organism>
<dbReference type="EMBL" id="CM003105">
    <property type="protein sequence ID" value="KUI72229.1"/>
    <property type="molecule type" value="Genomic_DNA"/>
</dbReference>
<dbReference type="AlphaFoldDB" id="A0A194W6X1"/>
<evidence type="ECO:0000256" key="1">
    <source>
        <dbReference type="SAM" id="MobiDB-lite"/>
    </source>
</evidence>
<reference evidence="2" key="1">
    <citation type="submission" date="2014-12" db="EMBL/GenBank/DDBJ databases">
        <title>Genome Sequence of Valsa Canker Pathogens Uncovers a Specific Adaption of Colonization on Woody Bark.</title>
        <authorList>
            <person name="Yin Z."/>
            <person name="Liu H."/>
            <person name="Gao X."/>
            <person name="Li Z."/>
            <person name="Song N."/>
            <person name="Ke X."/>
            <person name="Dai Q."/>
            <person name="Wu Y."/>
            <person name="Sun Y."/>
            <person name="Xu J.-R."/>
            <person name="Kang Z.K."/>
            <person name="Wang L."/>
            <person name="Huang L."/>
        </authorList>
    </citation>
    <scope>NUCLEOTIDE SEQUENCE [LARGE SCALE GENOMIC DNA]</scope>
    <source>
        <strain evidence="2">03-8</strain>
    </source>
</reference>
<protein>
    <submittedName>
        <fullName evidence="2">Uncharacterized protein</fullName>
    </submittedName>
</protein>
<feature type="compositionally biased region" description="Low complexity" evidence="1">
    <location>
        <begin position="97"/>
        <end position="110"/>
    </location>
</feature>
<evidence type="ECO:0000313" key="2">
    <source>
        <dbReference type="EMBL" id="KUI72229.1"/>
    </source>
</evidence>
<name>A0A194W6X1_CYTMA</name>